<dbReference type="Gene3D" id="1.10.3730.10">
    <property type="entry name" value="ProC C-terminal domain-like"/>
    <property type="match status" value="1"/>
</dbReference>
<dbReference type="Proteomes" id="UP001597519">
    <property type="component" value="Unassembled WGS sequence"/>
</dbReference>
<evidence type="ECO:0000313" key="8">
    <source>
        <dbReference type="Proteomes" id="UP001597519"/>
    </source>
</evidence>
<dbReference type="InterPro" id="IPR053790">
    <property type="entry name" value="P5CR-like_CS"/>
</dbReference>
<evidence type="ECO:0000256" key="2">
    <source>
        <dbReference type="HAMAP-Rule" id="MF_01925"/>
    </source>
</evidence>
<dbReference type="PROSITE" id="PS00521">
    <property type="entry name" value="P5CR"/>
    <property type="match status" value="1"/>
</dbReference>
<dbReference type="PANTHER" id="PTHR11645">
    <property type="entry name" value="PYRROLINE-5-CARBOXYLATE REDUCTASE"/>
    <property type="match status" value="1"/>
</dbReference>
<dbReference type="Gene3D" id="3.40.50.720">
    <property type="entry name" value="NAD(P)-binding Rossmann-like Domain"/>
    <property type="match status" value="1"/>
</dbReference>
<gene>
    <name evidence="2 7" type="primary">proC</name>
    <name evidence="7" type="ORF">ACFSX4_06145</name>
</gene>
<accession>A0ABW5WTC6</accession>
<proteinExistence type="inferred from homology"/>
<comment type="subcellular location">
    <subcellularLocation>
        <location evidence="2">Cytoplasm</location>
    </subcellularLocation>
</comment>
<name>A0ABW5WTC6_9STAP</name>
<dbReference type="Pfam" id="PF14748">
    <property type="entry name" value="P5CR_dimer"/>
    <property type="match status" value="1"/>
</dbReference>
<dbReference type="HAMAP" id="MF_01925">
    <property type="entry name" value="P5C_reductase"/>
    <property type="match status" value="1"/>
</dbReference>
<protein>
    <recommendedName>
        <fullName evidence="2 3">Pyrroline-5-carboxylate reductase</fullName>
        <shortName evidence="2">P5C reductase</shortName>
        <shortName evidence="2">P5CR</shortName>
        <ecNumber evidence="2 3">1.5.1.2</ecNumber>
    </recommendedName>
    <alternativeName>
        <fullName evidence="2">PCA reductase</fullName>
    </alternativeName>
</protein>
<dbReference type="EC" id="1.5.1.2" evidence="2 3"/>
<feature type="domain" description="Pyrroline-5-carboxylate reductase dimerisation" evidence="6">
    <location>
        <begin position="163"/>
        <end position="266"/>
    </location>
</feature>
<dbReference type="SUPFAM" id="SSF51735">
    <property type="entry name" value="NAD(P)-binding Rossmann-fold domains"/>
    <property type="match status" value="1"/>
</dbReference>
<keyword evidence="2" id="KW-0963">Cytoplasm</keyword>
<sequence length="273" mass="29756">MDKTIALFGAGNVAEALISGITRSRIIPPERLLVTNRKNKARLNYIEDKYGVRCTHEAEQMLVEADILILAMKPYDASEYLEWLKHHVTPGHLIISVIAGLSIEQIESSLGGEVKVIRSMPNTSALVGESATGMARGTHVSDDDLLLAETLLETLGLVKIVKEKDLHMITAIAGSGPAFFYYMIEAMEEVAVESGVDPAAATELLTQTLIGAGKMLKSSGETPEQLRINITSPAGVTDVGLKQLESDDFKKILRTGIRRARDRSIEISEELDE</sequence>
<comment type="similarity">
    <text evidence="1 2 4">Belongs to the pyrroline-5-carboxylate reductase family.</text>
</comment>
<comment type="catalytic activity">
    <reaction evidence="2">
        <text>L-proline + NAD(+) = (S)-1-pyrroline-5-carboxylate + NADH + 2 H(+)</text>
        <dbReference type="Rhea" id="RHEA:14105"/>
        <dbReference type="ChEBI" id="CHEBI:15378"/>
        <dbReference type="ChEBI" id="CHEBI:17388"/>
        <dbReference type="ChEBI" id="CHEBI:57540"/>
        <dbReference type="ChEBI" id="CHEBI:57945"/>
        <dbReference type="ChEBI" id="CHEBI:60039"/>
        <dbReference type="EC" id="1.5.1.2"/>
    </reaction>
</comment>
<dbReference type="GO" id="GO:0004735">
    <property type="term" value="F:pyrroline-5-carboxylate reductase activity"/>
    <property type="evidence" value="ECO:0007669"/>
    <property type="project" value="UniProtKB-EC"/>
</dbReference>
<organism evidence="7 8">
    <name type="scientific">Corticicoccus populi</name>
    <dbReference type="NCBI Taxonomy" id="1812821"/>
    <lineage>
        <taxon>Bacteria</taxon>
        <taxon>Bacillati</taxon>
        <taxon>Bacillota</taxon>
        <taxon>Bacilli</taxon>
        <taxon>Bacillales</taxon>
        <taxon>Staphylococcaceae</taxon>
        <taxon>Corticicoccus</taxon>
    </lineage>
</organism>
<evidence type="ECO:0000259" key="6">
    <source>
        <dbReference type="Pfam" id="PF14748"/>
    </source>
</evidence>
<dbReference type="InterPro" id="IPR028939">
    <property type="entry name" value="P5C_Rdtase_cat_N"/>
</dbReference>
<dbReference type="EMBL" id="JBHUOQ010000001">
    <property type="protein sequence ID" value="MFD2830046.1"/>
    <property type="molecule type" value="Genomic_DNA"/>
</dbReference>
<dbReference type="PIRSF" id="PIRSF000193">
    <property type="entry name" value="Pyrrol-5-carb_rd"/>
    <property type="match status" value="1"/>
</dbReference>
<comment type="pathway">
    <text evidence="2 4">Amino-acid biosynthesis; L-proline biosynthesis; L-proline from L-glutamate 5-semialdehyde: step 1/1.</text>
</comment>
<dbReference type="InterPro" id="IPR029036">
    <property type="entry name" value="P5CR_dimer"/>
</dbReference>
<keyword evidence="2 4" id="KW-0521">NADP</keyword>
<keyword evidence="8" id="KW-1185">Reference proteome</keyword>
<dbReference type="NCBIfam" id="TIGR00112">
    <property type="entry name" value="proC"/>
    <property type="match status" value="1"/>
</dbReference>
<evidence type="ECO:0000256" key="4">
    <source>
        <dbReference type="RuleBase" id="RU003903"/>
    </source>
</evidence>
<evidence type="ECO:0000256" key="1">
    <source>
        <dbReference type="ARBA" id="ARBA00005525"/>
    </source>
</evidence>
<dbReference type="PANTHER" id="PTHR11645:SF49">
    <property type="entry name" value="PYRROLINE-5-CARBOXYLATE REDUCTASE 1"/>
    <property type="match status" value="1"/>
</dbReference>
<keyword evidence="2 4" id="KW-0641">Proline biosynthesis</keyword>
<evidence type="ECO:0000259" key="5">
    <source>
        <dbReference type="Pfam" id="PF03807"/>
    </source>
</evidence>
<comment type="caution">
    <text evidence="7">The sequence shown here is derived from an EMBL/GenBank/DDBJ whole genome shotgun (WGS) entry which is preliminary data.</text>
</comment>
<comment type="catalytic activity">
    <reaction evidence="2 4">
        <text>L-proline + NADP(+) = (S)-1-pyrroline-5-carboxylate + NADPH + 2 H(+)</text>
        <dbReference type="Rhea" id="RHEA:14109"/>
        <dbReference type="ChEBI" id="CHEBI:15378"/>
        <dbReference type="ChEBI" id="CHEBI:17388"/>
        <dbReference type="ChEBI" id="CHEBI:57783"/>
        <dbReference type="ChEBI" id="CHEBI:58349"/>
        <dbReference type="ChEBI" id="CHEBI:60039"/>
        <dbReference type="EC" id="1.5.1.2"/>
    </reaction>
</comment>
<comment type="function">
    <text evidence="2">Catalyzes the reduction of 1-pyrroline-5-carboxylate (PCA) to L-proline.</text>
</comment>
<feature type="domain" description="Pyrroline-5-carboxylate reductase catalytic N-terminal" evidence="5">
    <location>
        <begin position="4"/>
        <end position="100"/>
    </location>
</feature>
<keyword evidence="2 4" id="KW-0560">Oxidoreductase</keyword>
<dbReference type="SUPFAM" id="SSF48179">
    <property type="entry name" value="6-phosphogluconate dehydrogenase C-terminal domain-like"/>
    <property type="match status" value="1"/>
</dbReference>
<reference evidence="8" key="1">
    <citation type="journal article" date="2019" name="Int. J. Syst. Evol. Microbiol.">
        <title>The Global Catalogue of Microorganisms (GCM) 10K type strain sequencing project: providing services to taxonomists for standard genome sequencing and annotation.</title>
        <authorList>
            <consortium name="The Broad Institute Genomics Platform"/>
            <consortium name="The Broad Institute Genome Sequencing Center for Infectious Disease"/>
            <person name="Wu L."/>
            <person name="Ma J."/>
        </authorList>
    </citation>
    <scope>NUCLEOTIDE SEQUENCE [LARGE SCALE GENOMIC DNA]</scope>
    <source>
        <strain evidence="8">KCTC 33575</strain>
    </source>
</reference>
<dbReference type="InterPro" id="IPR000304">
    <property type="entry name" value="Pyrroline-COOH_reductase"/>
</dbReference>
<dbReference type="InterPro" id="IPR008927">
    <property type="entry name" value="6-PGluconate_DH-like_C_sf"/>
</dbReference>
<dbReference type="Pfam" id="PF03807">
    <property type="entry name" value="F420_oxidored"/>
    <property type="match status" value="1"/>
</dbReference>
<evidence type="ECO:0000256" key="3">
    <source>
        <dbReference type="NCBIfam" id="TIGR00112"/>
    </source>
</evidence>
<dbReference type="InterPro" id="IPR036291">
    <property type="entry name" value="NAD(P)-bd_dom_sf"/>
</dbReference>
<keyword evidence="2 4" id="KW-0028">Amino-acid biosynthesis</keyword>
<evidence type="ECO:0000313" key="7">
    <source>
        <dbReference type="EMBL" id="MFD2830046.1"/>
    </source>
</evidence>
<dbReference type="RefSeq" id="WP_377772605.1">
    <property type="nucleotide sequence ID" value="NZ_JBHUOQ010000001.1"/>
</dbReference>